<name>A0ABW7G6P4_9BURK</name>
<accession>A0ABW7G6P4</accession>
<sequence>MRAGLCAIVLPLALLAGCAAPQAPGPAQAAQVAQVAQAALARAGLPPGSLAYALQPLDGSRPALTQRADDAMVPGSAMKLVTAVVALDRLGINHRGRTELLAASAPVDGVDGSVIEGPLILRGGADPDLDWPALWWLLRQLRERGVRDIRGGLVVDRTLFTPARLDVGLPPFDDAPEFAYNVIPDALHFNGSLLDIELQATPTGAAARALPALPGLTVDASAMTLSTRACKDWDEDWRPAQRQAAGDGWVLKLQGSFPAGCQQRASLQLVDRQLLVAAAVRQLWRELGGTLGPGDAEAAAPPGAVVLATHTGRPLAEVLRGVMKRSDNALARLVYLQLGAQAAQPGEPTLAAADRVVRAWFAAHALDDRGLVLDNGSGLSRSERISPAQLAGLLRANQAGAQAPELLAALPVAGVDGTLSRRLKDGPATGLARLKTGTLRDAVGLAGLVPDASGRPWIFVSLINDPEAAKKGRPVLDALVDWVAAQR</sequence>
<dbReference type="InterPro" id="IPR000667">
    <property type="entry name" value="Peptidase_S13"/>
</dbReference>
<dbReference type="PANTHER" id="PTHR30023:SF0">
    <property type="entry name" value="PENICILLIN-SENSITIVE CARBOXYPEPTIDASE A"/>
    <property type="match status" value="1"/>
</dbReference>
<dbReference type="EMBL" id="JBIGIA010000008">
    <property type="protein sequence ID" value="MFG6457588.1"/>
    <property type="molecule type" value="Genomic_DNA"/>
</dbReference>
<feature type="signal peptide" evidence="3">
    <location>
        <begin position="1"/>
        <end position="29"/>
    </location>
</feature>
<keyword evidence="5" id="KW-1185">Reference proteome</keyword>
<dbReference type="GO" id="GO:0009002">
    <property type="term" value="F:serine-type D-Ala-D-Ala carboxypeptidase activity"/>
    <property type="evidence" value="ECO:0007669"/>
    <property type="project" value="UniProtKB-EC"/>
</dbReference>
<reference evidence="4 5" key="1">
    <citation type="submission" date="2024-09" db="EMBL/GenBank/DDBJ databases">
        <title>Novel species of the genus Pelomonas and Roseateles isolated from streams.</title>
        <authorList>
            <person name="Lu H."/>
        </authorList>
    </citation>
    <scope>NUCLEOTIDE SEQUENCE [LARGE SCALE GENOMIC DNA]</scope>
    <source>
        <strain evidence="4 5">BYS96W</strain>
    </source>
</reference>
<dbReference type="Pfam" id="PF02113">
    <property type="entry name" value="Peptidase_S13"/>
    <property type="match status" value="1"/>
</dbReference>
<keyword evidence="4" id="KW-0121">Carboxypeptidase</keyword>
<dbReference type="RefSeq" id="WP_394488447.1">
    <property type="nucleotide sequence ID" value="NZ_JBIGIA010000008.1"/>
</dbReference>
<evidence type="ECO:0000313" key="4">
    <source>
        <dbReference type="EMBL" id="MFG6457588.1"/>
    </source>
</evidence>
<feature type="chain" id="PRO_5045773640" evidence="3">
    <location>
        <begin position="30"/>
        <end position="487"/>
    </location>
</feature>
<keyword evidence="3" id="KW-0732">Signal</keyword>
<comment type="similarity">
    <text evidence="1">Belongs to the peptidase S13 family.</text>
</comment>
<keyword evidence="2 4" id="KW-0378">Hydrolase</keyword>
<evidence type="ECO:0000256" key="1">
    <source>
        <dbReference type="ARBA" id="ARBA00006096"/>
    </source>
</evidence>
<dbReference type="PRINTS" id="PR00922">
    <property type="entry name" value="DADACBPTASE3"/>
</dbReference>
<evidence type="ECO:0000256" key="3">
    <source>
        <dbReference type="SAM" id="SignalP"/>
    </source>
</evidence>
<keyword evidence="4" id="KW-0645">Protease</keyword>
<dbReference type="PROSITE" id="PS51257">
    <property type="entry name" value="PROKAR_LIPOPROTEIN"/>
    <property type="match status" value="1"/>
</dbReference>
<gene>
    <name evidence="4" type="primary">dacB</name>
    <name evidence="4" type="ORF">ACG00X_12170</name>
</gene>
<dbReference type="EC" id="3.4.16.4" evidence="4"/>
<dbReference type="InterPro" id="IPR012338">
    <property type="entry name" value="Beta-lactam/transpept-like"/>
</dbReference>
<evidence type="ECO:0000313" key="5">
    <source>
        <dbReference type="Proteomes" id="UP001606305"/>
    </source>
</evidence>
<dbReference type="PANTHER" id="PTHR30023">
    <property type="entry name" value="D-ALANYL-D-ALANINE CARBOXYPEPTIDASE"/>
    <property type="match status" value="1"/>
</dbReference>
<protein>
    <submittedName>
        <fullName evidence="4">D-alanyl-D-alanine carboxypeptidase/D-alanyl-D-alanine-endopeptidase</fullName>
        <ecNumber evidence="4">3.4.16.4</ecNumber>
    </submittedName>
</protein>
<organism evidence="4 5">
    <name type="scientific">Pelomonas nitida</name>
    <dbReference type="NCBI Taxonomy" id="3299027"/>
    <lineage>
        <taxon>Bacteria</taxon>
        <taxon>Pseudomonadati</taxon>
        <taxon>Pseudomonadota</taxon>
        <taxon>Betaproteobacteria</taxon>
        <taxon>Burkholderiales</taxon>
        <taxon>Sphaerotilaceae</taxon>
        <taxon>Roseateles</taxon>
    </lineage>
</organism>
<comment type="caution">
    <text evidence="4">The sequence shown here is derived from an EMBL/GenBank/DDBJ whole genome shotgun (WGS) entry which is preliminary data.</text>
</comment>
<dbReference type="Gene3D" id="3.40.710.10">
    <property type="entry name" value="DD-peptidase/beta-lactamase superfamily"/>
    <property type="match status" value="1"/>
</dbReference>
<dbReference type="Gene3D" id="3.50.80.20">
    <property type="entry name" value="D-Ala-D-Ala carboxypeptidase C, peptidase S13"/>
    <property type="match status" value="1"/>
</dbReference>
<dbReference type="NCBIfam" id="TIGR00666">
    <property type="entry name" value="PBP4"/>
    <property type="match status" value="1"/>
</dbReference>
<dbReference type="Proteomes" id="UP001606305">
    <property type="component" value="Unassembled WGS sequence"/>
</dbReference>
<dbReference type="SUPFAM" id="SSF56601">
    <property type="entry name" value="beta-lactamase/transpeptidase-like"/>
    <property type="match status" value="1"/>
</dbReference>
<proteinExistence type="inferred from homology"/>
<evidence type="ECO:0000256" key="2">
    <source>
        <dbReference type="ARBA" id="ARBA00022801"/>
    </source>
</evidence>